<name>A0AA42DNH5_9FIRM</name>
<comment type="caution">
    <text evidence="4">The sequence shown here is derived from an EMBL/GenBank/DDBJ whole genome shotgun (WGS) entry which is preliminary data.</text>
</comment>
<evidence type="ECO:0000256" key="2">
    <source>
        <dbReference type="SAM" id="Phobius"/>
    </source>
</evidence>
<proteinExistence type="inferred from homology"/>
<dbReference type="InterPro" id="IPR004474">
    <property type="entry name" value="LytR_CpsA_psr"/>
</dbReference>
<keyword evidence="2" id="KW-1133">Transmembrane helix</keyword>
<dbReference type="PANTHER" id="PTHR33392">
    <property type="entry name" value="POLYISOPRENYL-TEICHOIC ACID--PEPTIDOGLYCAN TEICHOIC ACID TRANSFERASE TAGU"/>
    <property type="match status" value="1"/>
</dbReference>
<keyword evidence="5" id="KW-1185">Reference proteome</keyword>
<dbReference type="NCBIfam" id="TIGR00350">
    <property type="entry name" value="lytR_cpsA_psr"/>
    <property type="match status" value="1"/>
</dbReference>
<evidence type="ECO:0000259" key="3">
    <source>
        <dbReference type="Pfam" id="PF03816"/>
    </source>
</evidence>
<dbReference type="RefSeq" id="WP_271012483.1">
    <property type="nucleotide sequence ID" value="NZ_JAQIFT010000046.1"/>
</dbReference>
<comment type="similarity">
    <text evidence="1">Belongs to the LytR/CpsA/Psr (LCP) family.</text>
</comment>
<dbReference type="Gene3D" id="3.40.630.190">
    <property type="entry name" value="LCP protein"/>
    <property type="match status" value="1"/>
</dbReference>
<dbReference type="EMBL" id="JAQIFT010000046">
    <property type="protein sequence ID" value="MDA3732250.1"/>
    <property type="molecule type" value="Genomic_DNA"/>
</dbReference>
<dbReference type="Proteomes" id="UP001169242">
    <property type="component" value="Unassembled WGS sequence"/>
</dbReference>
<sequence>MKQEYEEKEDELEANFKEQLTKEKVIKEEVLKDGLLKEQVESSVEVHQDLAENKQASQGILENQKVNQGGLEEKQASLKRLEGEDTNQTVLKNEKVNQRLLKEEKRSRHKGKRSITMKVLLCTLIVIFLSVGLITGAGIVGYNSLVYDDVEIVKVESRQEDSSEDALINEDKQVGQNGTSVTMPLKEEKKLDKTVAIFGTDASGRLTDVIFLAHVDSKTKEVSLIAIPRDTKVDWTKEQMSILPERHKWVRFSKINEMTSWGGIENIRELTITTLESMLGVPIDNYVIVNLDAFRQIVDAIDGVEIDVQHYMEMRDHSQGLSISLTPGVQVLDGNKAEQFVRFRGYPNGDLGRIEAQQKFLEAFAKKVLSFETLTKLPQLVDIGFASVKTDISLMELTTYVPYVKAFNMENLSFYVLPGEARYENNISYYFANHEKALEMIDQIFYKNIE</sequence>
<feature type="domain" description="Cell envelope-related transcriptional attenuator" evidence="3">
    <location>
        <begin position="207"/>
        <end position="369"/>
    </location>
</feature>
<dbReference type="PANTHER" id="PTHR33392:SF6">
    <property type="entry name" value="POLYISOPRENYL-TEICHOIC ACID--PEPTIDOGLYCAN TEICHOIC ACID TRANSFERASE TAGU"/>
    <property type="match status" value="1"/>
</dbReference>
<gene>
    <name evidence="4" type="ORF">PBV87_12215</name>
</gene>
<dbReference type="AlphaFoldDB" id="A0AA42DNH5"/>
<organism evidence="4 5">
    <name type="scientific">Holtiella tumoricola</name>
    <dbReference type="NCBI Taxonomy" id="3018743"/>
    <lineage>
        <taxon>Bacteria</taxon>
        <taxon>Bacillati</taxon>
        <taxon>Bacillota</taxon>
        <taxon>Clostridia</taxon>
        <taxon>Lachnospirales</taxon>
        <taxon>Cellulosilyticaceae</taxon>
        <taxon>Holtiella</taxon>
    </lineage>
</organism>
<keyword evidence="2" id="KW-0812">Transmembrane</keyword>
<dbReference type="Pfam" id="PF03816">
    <property type="entry name" value="LytR_cpsA_psr"/>
    <property type="match status" value="1"/>
</dbReference>
<keyword evidence="2" id="KW-0472">Membrane</keyword>
<feature type="transmembrane region" description="Helical" evidence="2">
    <location>
        <begin position="115"/>
        <end position="142"/>
    </location>
</feature>
<accession>A0AA42DNH5</accession>
<evidence type="ECO:0000256" key="1">
    <source>
        <dbReference type="ARBA" id="ARBA00006068"/>
    </source>
</evidence>
<dbReference type="InterPro" id="IPR050922">
    <property type="entry name" value="LytR/CpsA/Psr_CW_biosynth"/>
</dbReference>
<reference evidence="4" key="1">
    <citation type="journal article" date="2023" name="Int. J. Syst. Evol. Microbiol.">
        <title>&lt;i&gt;Holtiella tumoricola&lt;/i&gt; gen. nov. sp. nov., isolated from a human clinical sample.</title>
        <authorList>
            <person name="Allen-Vercoe E."/>
            <person name="Daigneault M.C."/>
            <person name="Vancuren S.J."/>
            <person name="Cochrane K."/>
            <person name="O'Neal L.L."/>
            <person name="Sankaranarayanan K."/>
            <person name="Lawson P.A."/>
        </authorList>
    </citation>
    <scope>NUCLEOTIDE SEQUENCE</scope>
    <source>
        <strain evidence="4">CC70A</strain>
    </source>
</reference>
<evidence type="ECO:0000313" key="4">
    <source>
        <dbReference type="EMBL" id="MDA3732250.1"/>
    </source>
</evidence>
<evidence type="ECO:0000313" key="5">
    <source>
        <dbReference type="Proteomes" id="UP001169242"/>
    </source>
</evidence>
<protein>
    <submittedName>
        <fullName evidence="4">LCP family protein</fullName>
    </submittedName>
</protein>